<evidence type="ECO:0000313" key="2">
    <source>
        <dbReference type="Proteomes" id="UP001601058"/>
    </source>
</evidence>
<gene>
    <name evidence="1" type="ORF">ACFYKT_13450</name>
</gene>
<dbReference type="EMBL" id="JBIACJ010000006">
    <property type="protein sequence ID" value="MFE8697344.1"/>
    <property type="molecule type" value="Genomic_DNA"/>
</dbReference>
<protein>
    <submittedName>
        <fullName evidence="1">Uncharacterized protein</fullName>
    </submittedName>
</protein>
<dbReference type="Proteomes" id="UP001601058">
    <property type="component" value="Unassembled WGS sequence"/>
</dbReference>
<organism evidence="1 2">
    <name type="scientific">Cytobacillus mangrovibacter</name>
    <dbReference type="NCBI Taxonomy" id="3299024"/>
    <lineage>
        <taxon>Bacteria</taxon>
        <taxon>Bacillati</taxon>
        <taxon>Bacillota</taxon>
        <taxon>Bacilli</taxon>
        <taxon>Bacillales</taxon>
        <taxon>Bacillaceae</taxon>
        <taxon>Cytobacillus</taxon>
    </lineage>
</organism>
<accession>A0ABW6K0S1</accession>
<proteinExistence type="predicted"/>
<name>A0ABW6K0S1_9BACI</name>
<sequence length="82" mass="9769">MREKLFFNLIKNVKKSVRKARKNGFFSCKNEEKAGEKERLYFNSERWNAGLSEGKGKFLKRLHIVANKKEKKFNDIFPFVKV</sequence>
<dbReference type="RefSeq" id="WP_389220316.1">
    <property type="nucleotide sequence ID" value="NZ_JBIACJ010000006.1"/>
</dbReference>
<keyword evidence="2" id="KW-1185">Reference proteome</keyword>
<comment type="caution">
    <text evidence="1">The sequence shown here is derived from an EMBL/GenBank/DDBJ whole genome shotgun (WGS) entry which is preliminary data.</text>
</comment>
<evidence type="ECO:0000313" key="1">
    <source>
        <dbReference type="EMBL" id="MFE8697344.1"/>
    </source>
</evidence>
<reference evidence="1 2" key="1">
    <citation type="submission" date="2024-08" db="EMBL/GenBank/DDBJ databases">
        <title>Two novel Cytobacillus novel species.</title>
        <authorList>
            <person name="Liu G."/>
        </authorList>
    </citation>
    <scope>NUCLEOTIDE SEQUENCE [LARGE SCALE GENOMIC DNA]</scope>
    <source>
        <strain evidence="1 2">FJAT-53684</strain>
    </source>
</reference>